<evidence type="ECO:0000256" key="5">
    <source>
        <dbReference type="ARBA" id="ARBA00062515"/>
    </source>
</evidence>
<dbReference type="NCBIfam" id="TIGR01256">
    <property type="entry name" value="modA"/>
    <property type="match status" value="1"/>
</dbReference>
<sequence length="281" mass="29864">MTARPKEPIAYRLAPWIAAALALFVVARVLGPVVEDSDASAVHGAPRTLRLGAAASLSDVMEEAVARWNEATGDEVEVVTGASSTLARQIQNGAPYDVFVSANAAWMETLVAERLAGAADVSVIAENRLVVITRLARGEALGDRAQPFDRSLFTDAFPKARWALGDPAHVPAGMYAKEALVALGAWEALEPRVVPASDVRAALRLVERGEVEFGIVYRTDAAQSARVTVVADVPSDQHTKAGVLVGRIRDSQPGAELLLAWLRGPTVRALLESRGFGVDDL</sequence>
<evidence type="ECO:0000256" key="3">
    <source>
        <dbReference type="ARBA" id="ARBA00022723"/>
    </source>
</evidence>
<dbReference type="Proteomes" id="UP000320390">
    <property type="component" value="Chromosome"/>
</dbReference>
<dbReference type="InterPro" id="IPR005950">
    <property type="entry name" value="ModA"/>
</dbReference>
<reference evidence="7 8" key="1">
    <citation type="submission" date="2019-02" db="EMBL/GenBank/DDBJ databases">
        <title>Deep-cultivation of Planctomycetes and their phenomic and genomic characterization uncovers novel biology.</title>
        <authorList>
            <person name="Wiegand S."/>
            <person name="Jogler M."/>
            <person name="Boedeker C."/>
            <person name="Pinto D."/>
            <person name="Vollmers J."/>
            <person name="Rivas-Marin E."/>
            <person name="Kohn T."/>
            <person name="Peeters S.H."/>
            <person name="Heuer A."/>
            <person name="Rast P."/>
            <person name="Oberbeckmann S."/>
            <person name="Bunk B."/>
            <person name="Jeske O."/>
            <person name="Meyerdierks A."/>
            <person name="Storesund J.E."/>
            <person name="Kallscheuer N."/>
            <person name="Luecker S."/>
            <person name="Lage O.M."/>
            <person name="Pohl T."/>
            <person name="Merkel B.J."/>
            <person name="Hornburger P."/>
            <person name="Mueller R.-W."/>
            <person name="Bruemmer F."/>
            <person name="Labrenz M."/>
            <person name="Spormann A.M."/>
            <person name="Op den Camp H."/>
            <person name="Overmann J."/>
            <person name="Amann R."/>
            <person name="Jetten M.S.M."/>
            <person name="Mascher T."/>
            <person name="Medema M.H."/>
            <person name="Devos D.P."/>
            <person name="Kaster A.-K."/>
            <person name="Ovreas L."/>
            <person name="Rohde M."/>
            <person name="Galperin M.Y."/>
            <person name="Jogler C."/>
        </authorList>
    </citation>
    <scope>NUCLEOTIDE SEQUENCE [LARGE SCALE GENOMIC DNA]</scope>
    <source>
        <strain evidence="7 8">Poly30</strain>
    </source>
</reference>
<feature type="binding site" evidence="6">
    <location>
        <position position="83"/>
    </location>
    <ligand>
        <name>molybdate</name>
        <dbReference type="ChEBI" id="CHEBI:36264"/>
    </ligand>
</feature>
<dbReference type="InterPro" id="IPR050682">
    <property type="entry name" value="ModA/WtpA"/>
</dbReference>
<proteinExistence type="inferred from homology"/>
<comment type="similarity">
    <text evidence="1">Belongs to the bacterial solute-binding protein ModA family.</text>
</comment>
<evidence type="ECO:0000256" key="1">
    <source>
        <dbReference type="ARBA" id="ARBA00009175"/>
    </source>
</evidence>
<feature type="binding site" evidence="6">
    <location>
        <position position="172"/>
    </location>
    <ligand>
        <name>molybdate</name>
        <dbReference type="ChEBI" id="CHEBI:36264"/>
    </ligand>
</feature>
<name>A0A518EW25_9BACT</name>
<dbReference type="EMBL" id="CP036434">
    <property type="protein sequence ID" value="QDV08293.1"/>
    <property type="molecule type" value="Genomic_DNA"/>
</dbReference>
<comment type="subunit">
    <text evidence="5">The complex is composed of two ATP-binding proteins (ModC), two transmembrane proteins (ModB) and a solute-binding protein (ModA).</text>
</comment>
<accession>A0A518EW25</accession>
<evidence type="ECO:0000256" key="2">
    <source>
        <dbReference type="ARBA" id="ARBA00022505"/>
    </source>
</evidence>
<dbReference type="SUPFAM" id="SSF53850">
    <property type="entry name" value="Periplasmic binding protein-like II"/>
    <property type="match status" value="1"/>
</dbReference>
<dbReference type="GO" id="GO:0030973">
    <property type="term" value="F:molybdate ion binding"/>
    <property type="evidence" value="ECO:0007669"/>
    <property type="project" value="UniProtKB-ARBA"/>
</dbReference>
<dbReference type="GO" id="GO:0046872">
    <property type="term" value="F:metal ion binding"/>
    <property type="evidence" value="ECO:0007669"/>
    <property type="project" value="UniProtKB-KW"/>
</dbReference>
<dbReference type="GO" id="GO:1901359">
    <property type="term" value="F:tungstate binding"/>
    <property type="evidence" value="ECO:0007669"/>
    <property type="project" value="UniProtKB-ARBA"/>
</dbReference>
<keyword evidence="8" id="KW-1185">Reference proteome</keyword>
<feature type="binding site" evidence="6">
    <location>
        <position position="199"/>
    </location>
    <ligand>
        <name>molybdate</name>
        <dbReference type="ChEBI" id="CHEBI:36264"/>
    </ligand>
</feature>
<dbReference type="PIRSF" id="PIRSF004846">
    <property type="entry name" value="ModA"/>
    <property type="match status" value="1"/>
</dbReference>
<keyword evidence="4" id="KW-0732">Signal</keyword>
<feature type="binding site" evidence="6">
    <location>
        <position position="217"/>
    </location>
    <ligand>
        <name>molybdate</name>
        <dbReference type="ChEBI" id="CHEBI:36264"/>
    </ligand>
</feature>
<evidence type="ECO:0000256" key="6">
    <source>
        <dbReference type="PIRSR" id="PIRSR004846-1"/>
    </source>
</evidence>
<dbReference type="FunFam" id="3.40.190.10:FF:000035">
    <property type="entry name" value="Molybdate ABC transporter substrate-binding protein"/>
    <property type="match status" value="1"/>
</dbReference>
<dbReference type="Pfam" id="PF13531">
    <property type="entry name" value="SBP_bac_11"/>
    <property type="match status" value="1"/>
</dbReference>
<keyword evidence="3 6" id="KW-0479">Metal-binding</keyword>
<gene>
    <name evidence="7" type="primary">modA</name>
    <name evidence="7" type="ORF">Poly30_38300</name>
</gene>
<keyword evidence="2 6" id="KW-0500">Molybdenum</keyword>
<feature type="binding site" evidence="6">
    <location>
        <position position="56"/>
    </location>
    <ligand>
        <name>molybdate</name>
        <dbReference type="ChEBI" id="CHEBI:36264"/>
    </ligand>
</feature>
<evidence type="ECO:0000313" key="8">
    <source>
        <dbReference type="Proteomes" id="UP000320390"/>
    </source>
</evidence>
<dbReference type="AlphaFoldDB" id="A0A518EW25"/>
<dbReference type="GO" id="GO:0015689">
    <property type="term" value="P:molybdate ion transport"/>
    <property type="evidence" value="ECO:0007669"/>
    <property type="project" value="InterPro"/>
</dbReference>
<dbReference type="RefSeq" id="WP_145200684.1">
    <property type="nucleotide sequence ID" value="NZ_CP036434.1"/>
</dbReference>
<evidence type="ECO:0000256" key="4">
    <source>
        <dbReference type="ARBA" id="ARBA00022729"/>
    </source>
</evidence>
<protein>
    <submittedName>
        <fullName evidence="7">Molybdate-binding periplasmic protein</fullName>
    </submittedName>
</protein>
<dbReference type="PANTHER" id="PTHR30632:SF0">
    <property type="entry name" value="SULFATE-BINDING PROTEIN"/>
    <property type="match status" value="1"/>
</dbReference>
<evidence type="ECO:0000313" key="7">
    <source>
        <dbReference type="EMBL" id="QDV08293.1"/>
    </source>
</evidence>
<dbReference type="OrthoDB" id="9785015at2"/>
<dbReference type="Gene3D" id="3.40.190.10">
    <property type="entry name" value="Periplasmic binding protein-like II"/>
    <property type="match status" value="2"/>
</dbReference>
<organism evidence="7 8">
    <name type="scientific">Saltatorellus ferox</name>
    <dbReference type="NCBI Taxonomy" id="2528018"/>
    <lineage>
        <taxon>Bacteria</taxon>
        <taxon>Pseudomonadati</taxon>
        <taxon>Planctomycetota</taxon>
        <taxon>Planctomycetia</taxon>
        <taxon>Planctomycetia incertae sedis</taxon>
        <taxon>Saltatorellus</taxon>
    </lineage>
</organism>
<dbReference type="PANTHER" id="PTHR30632">
    <property type="entry name" value="MOLYBDATE-BINDING PERIPLASMIC PROTEIN"/>
    <property type="match status" value="1"/>
</dbReference>